<keyword evidence="1" id="KW-0472">Membrane</keyword>
<evidence type="ECO:0000256" key="1">
    <source>
        <dbReference type="SAM" id="Phobius"/>
    </source>
</evidence>
<evidence type="ECO:0000313" key="2">
    <source>
        <dbReference type="EMBL" id="CAD9287854.1"/>
    </source>
</evidence>
<gene>
    <name evidence="2" type="ORF">GOCE00092_LOCUS15406</name>
</gene>
<sequence>MGRSFRSLPLPCTMVNSCGNKTPHRVPFNNTPHVMTCFHGRHRRHKQTTHFGSVGFVSILVLCLASLIFSNVSVAFSAAPRQRNLASRDKCTQGRLFLAKHGSPGKGSRSRGVKCWMKPKLALNDDEIAAIVDTSTDGENASLNRTIGFHNFWSKTEANFTICEKPERPHDFKSKGSRGSSYWHCGDYVIRCSNHWSGQHGIGAIQDCYWTLDSRHAKREFVTGRCYYKDFSTRIPSKIWGRTRRRKLKWRDRQRLARQQTSQQFRGKQ</sequence>
<feature type="transmembrane region" description="Helical" evidence="1">
    <location>
        <begin position="51"/>
        <end position="76"/>
    </location>
</feature>
<dbReference type="AlphaFoldDB" id="A0A7S1V4Z1"/>
<protein>
    <submittedName>
        <fullName evidence="2">Uncharacterized protein</fullName>
    </submittedName>
</protein>
<proteinExistence type="predicted"/>
<dbReference type="EMBL" id="HBGK01029543">
    <property type="protein sequence ID" value="CAD9287854.1"/>
    <property type="molecule type" value="Transcribed_RNA"/>
</dbReference>
<organism evidence="2">
    <name type="scientific">Grammatophora oceanica</name>
    <dbReference type="NCBI Taxonomy" id="210454"/>
    <lineage>
        <taxon>Eukaryota</taxon>
        <taxon>Sar</taxon>
        <taxon>Stramenopiles</taxon>
        <taxon>Ochrophyta</taxon>
        <taxon>Bacillariophyta</taxon>
        <taxon>Fragilariophyceae</taxon>
        <taxon>Fragilariophycidae</taxon>
        <taxon>Rhabdonematales</taxon>
        <taxon>Grammatophoraceae</taxon>
        <taxon>Grammatophora</taxon>
    </lineage>
</organism>
<keyword evidence="1" id="KW-1133">Transmembrane helix</keyword>
<accession>A0A7S1V4Z1</accession>
<reference evidence="2" key="1">
    <citation type="submission" date="2021-01" db="EMBL/GenBank/DDBJ databases">
        <authorList>
            <person name="Corre E."/>
            <person name="Pelletier E."/>
            <person name="Niang G."/>
            <person name="Scheremetjew M."/>
            <person name="Finn R."/>
            <person name="Kale V."/>
            <person name="Holt S."/>
            <person name="Cochrane G."/>
            <person name="Meng A."/>
            <person name="Brown T."/>
            <person name="Cohen L."/>
        </authorList>
    </citation>
    <scope>NUCLEOTIDE SEQUENCE</scope>
    <source>
        <strain evidence="2">CCMP 410</strain>
    </source>
</reference>
<name>A0A7S1V4Z1_9STRA</name>
<keyword evidence="1" id="KW-0812">Transmembrane</keyword>